<dbReference type="GO" id="GO:0016287">
    <property type="term" value="F:glycerone-phosphate O-acyltransferase activity"/>
    <property type="evidence" value="ECO:0007669"/>
    <property type="project" value="TreeGrafter"/>
</dbReference>
<sequence length="783" mass="87762">MTHVPRWLSDLCYDITVWFFSLVIGIFFREIGERNAHVIPDKGPLFFVTAPHHNQFVDPVVLFKHCRRRVSLLAAEVTMKRPFVGILARLVGCVSVARAQDCARQGTGALHLTDRYHNPTLLTGTGTKFTEEVHPGDSVALPSGNAVATVAEVMSDTELRLKREFKSLEALEALTSPDGTPFKIRPHLDQSHVYNEVNKAMAEGRCVGIFPEGGSHDRAQMLPLKAGVAVMTLGAMAENPDLNVRVVPCGLNYFHPHKFRSRAIIQFGDPLEIDPELVTKFKEGGVHKREACAALLDQISEALQSVTINTPDYETLQLIQAGRRLYRPNGRRLSMAQVVELTRRFVKGYMIFKDNPAVQEIRERLAVYNQDLIYYGLRDHQVPRMTLSRADALVLLGWRLAWFCIMAMLALPGVVLNGPIFIAAKLISKKKAKEALAKSSVKIEGRDVLATWKILVCLVLFPALYIFYAVMAVYWRVTQPHWFTNSSLHTLQWVGDHHPIYAAWLTLVCLPMLSFACLWFGESGLDIYRSIRPLFLVLLLGTNSIRQLARRREALSEDITDLINDLAPKIYPNFDQEKAKLEDEEDDGKVPLAQRQRRRIHQDLLLDEIGDEEATSPRFKFPSLTPTTMSRLNWVSPLEFLGTYADNKPTTPGELTRHVGEFFGVSDWQWDKVDTKDSEDDVFLFRDPNTNEIVGRPPGQSRISPGLVPHKRLPRSASQTSLGGRMPLYAGSPGTTGGLTALTKLIDETTGTQESTSTEKSPRTESDKKSNGHIPSHLGTESS</sequence>
<keyword evidence="2" id="KW-0812">Transmembrane</keyword>
<evidence type="ECO:0000313" key="5">
    <source>
        <dbReference type="Proteomes" id="UP001150925"/>
    </source>
</evidence>
<dbReference type="EMBL" id="JANBPY010000128">
    <property type="protein sequence ID" value="KAJ1968849.1"/>
    <property type="molecule type" value="Genomic_DNA"/>
</dbReference>
<dbReference type="GO" id="GO:0008654">
    <property type="term" value="P:phospholipid biosynthetic process"/>
    <property type="evidence" value="ECO:0007669"/>
    <property type="project" value="TreeGrafter"/>
</dbReference>
<dbReference type="PANTHER" id="PTHR31605">
    <property type="entry name" value="GLYCEROL-3-PHOSPHATE O-ACYLTRANSFERASE 1"/>
    <property type="match status" value="1"/>
</dbReference>
<dbReference type="GO" id="GO:0004366">
    <property type="term" value="F:glycerol-3-phosphate O-acyltransferase activity"/>
    <property type="evidence" value="ECO:0007669"/>
    <property type="project" value="TreeGrafter"/>
</dbReference>
<evidence type="ECO:0000259" key="3">
    <source>
        <dbReference type="SMART" id="SM00563"/>
    </source>
</evidence>
<feature type="transmembrane region" description="Helical" evidence="2">
    <location>
        <begin position="448"/>
        <end position="475"/>
    </location>
</feature>
<feature type="region of interest" description="Disordered" evidence="1">
    <location>
        <begin position="689"/>
        <end position="783"/>
    </location>
</feature>
<feature type="compositionally biased region" description="Low complexity" evidence="1">
    <location>
        <begin position="738"/>
        <end position="759"/>
    </location>
</feature>
<feature type="transmembrane region" description="Helical" evidence="2">
    <location>
        <begin position="501"/>
        <end position="521"/>
    </location>
</feature>
<dbReference type="InterPro" id="IPR002123">
    <property type="entry name" value="Plipid/glycerol_acylTrfase"/>
</dbReference>
<dbReference type="AlphaFoldDB" id="A0A9W8ATG4"/>
<keyword evidence="2" id="KW-0472">Membrane</keyword>
<keyword evidence="4" id="KW-0808">Transferase</keyword>
<dbReference type="SUPFAM" id="SSF69593">
    <property type="entry name" value="Glycerol-3-phosphate (1)-acyltransferase"/>
    <property type="match status" value="2"/>
</dbReference>
<keyword evidence="4" id="KW-0012">Acyltransferase</keyword>
<feature type="domain" description="Phospholipid/glycerol acyltransferase" evidence="3">
    <location>
        <begin position="47"/>
        <end position="254"/>
    </location>
</feature>
<gene>
    <name evidence="4" type="primary">SCT1</name>
    <name evidence="4" type="ORF">IWQ62_000993</name>
</gene>
<dbReference type="OrthoDB" id="2427554at2759"/>
<comment type="caution">
    <text evidence="4">The sequence shown here is derived from an EMBL/GenBank/DDBJ whole genome shotgun (WGS) entry which is preliminary data.</text>
</comment>
<dbReference type="SMART" id="SM00563">
    <property type="entry name" value="PlsC"/>
    <property type="match status" value="1"/>
</dbReference>
<dbReference type="PANTHER" id="PTHR31605:SF0">
    <property type="entry name" value="GLYCEROL-3-PHOSPHATE O-ACYLTRANSFERASE 1"/>
    <property type="match status" value="1"/>
</dbReference>
<dbReference type="Pfam" id="PF01553">
    <property type="entry name" value="Acyltransferase"/>
    <property type="match status" value="1"/>
</dbReference>
<evidence type="ECO:0000256" key="2">
    <source>
        <dbReference type="SAM" id="Phobius"/>
    </source>
</evidence>
<evidence type="ECO:0000313" key="4">
    <source>
        <dbReference type="EMBL" id="KAJ1968849.1"/>
    </source>
</evidence>
<accession>A0A9W8ATG4</accession>
<name>A0A9W8ATG4_9FUNG</name>
<protein>
    <submittedName>
        <fullName evidence="4">Glycerol-3-phosphate/dihydroxyacetone phosphate acyltransferase</fullName>
    </submittedName>
</protein>
<organism evidence="4 5">
    <name type="scientific">Dispira parvispora</name>
    <dbReference type="NCBI Taxonomy" id="1520584"/>
    <lineage>
        <taxon>Eukaryota</taxon>
        <taxon>Fungi</taxon>
        <taxon>Fungi incertae sedis</taxon>
        <taxon>Zoopagomycota</taxon>
        <taxon>Kickxellomycotina</taxon>
        <taxon>Dimargaritomycetes</taxon>
        <taxon>Dimargaritales</taxon>
        <taxon>Dimargaritaceae</taxon>
        <taxon>Dispira</taxon>
    </lineage>
</organism>
<dbReference type="CDD" id="cd07992">
    <property type="entry name" value="LPLAT_AAK14816-like"/>
    <property type="match status" value="1"/>
</dbReference>
<reference evidence="4" key="1">
    <citation type="submission" date="2022-07" db="EMBL/GenBank/DDBJ databases">
        <title>Phylogenomic reconstructions and comparative analyses of Kickxellomycotina fungi.</title>
        <authorList>
            <person name="Reynolds N.K."/>
            <person name="Stajich J.E."/>
            <person name="Barry K."/>
            <person name="Grigoriev I.V."/>
            <person name="Crous P."/>
            <person name="Smith M.E."/>
        </authorList>
    </citation>
    <scope>NUCLEOTIDE SEQUENCE</scope>
    <source>
        <strain evidence="4">RSA 1196</strain>
    </source>
</reference>
<feature type="compositionally biased region" description="Basic and acidic residues" evidence="1">
    <location>
        <begin position="760"/>
        <end position="770"/>
    </location>
</feature>
<keyword evidence="5" id="KW-1185">Reference proteome</keyword>
<evidence type="ECO:0000256" key="1">
    <source>
        <dbReference type="SAM" id="MobiDB-lite"/>
    </source>
</evidence>
<feature type="transmembrane region" description="Helical" evidence="2">
    <location>
        <begin position="400"/>
        <end position="427"/>
    </location>
</feature>
<dbReference type="Proteomes" id="UP001150925">
    <property type="component" value="Unassembled WGS sequence"/>
</dbReference>
<proteinExistence type="predicted"/>
<dbReference type="InterPro" id="IPR052744">
    <property type="entry name" value="GPAT/DAPAT"/>
</dbReference>
<keyword evidence="2" id="KW-1133">Transmembrane helix</keyword>